<dbReference type="Proteomes" id="UP000000775">
    <property type="component" value="Chromosome"/>
</dbReference>
<name>Q17VD4_HELAH</name>
<keyword evidence="3" id="KW-1185">Reference proteome</keyword>
<evidence type="ECO:0000313" key="2">
    <source>
        <dbReference type="EMBL" id="CAK00392.1"/>
    </source>
</evidence>
<dbReference type="BioCyc" id="HACI382638:HAC_RS07185-MONOMER"/>
<dbReference type="EMBL" id="AM260522">
    <property type="protein sequence ID" value="CAK00392.1"/>
    <property type="molecule type" value="Genomic_DNA"/>
</dbReference>
<protein>
    <submittedName>
        <fullName evidence="2">Uncharacterized protein</fullName>
    </submittedName>
</protein>
<dbReference type="STRING" id="382638.Hac_1690"/>
<proteinExistence type="predicted"/>
<reference evidence="2 3" key="1">
    <citation type="journal article" date="2006" name="PLoS Genet.">
        <title>Who ate whom? Adaptive Helicobacter genomic changes that accompanied a host jump from early humans to large felines.</title>
        <authorList>
            <person name="Eppinger M."/>
            <person name="Baar C."/>
            <person name="Linz B."/>
            <person name="Raddatz G."/>
            <person name="Lanz C."/>
            <person name="Keller H."/>
            <person name="Morelli G."/>
            <person name="Gressmann H."/>
            <person name="Achtman M."/>
            <person name="Schuster S.C."/>
        </authorList>
    </citation>
    <scope>NUCLEOTIDE SEQUENCE [LARGE SCALE GENOMIC DNA]</scope>
    <source>
        <strain evidence="2 3">Sheeba</strain>
    </source>
</reference>
<evidence type="ECO:0000313" key="3">
    <source>
        <dbReference type="Proteomes" id="UP000000775"/>
    </source>
</evidence>
<dbReference type="GeneID" id="31758935"/>
<dbReference type="AlphaFoldDB" id="Q17VD4"/>
<evidence type="ECO:0000256" key="1">
    <source>
        <dbReference type="SAM" id="Phobius"/>
    </source>
</evidence>
<dbReference type="eggNOG" id="COG3014">
    <property type="taxonomic scope" value="Bacteria"/>
</dbReference>
<keyword evidence="1" id="KW-0812">Transmembrane</keyword>
<accession>Q17VD4</accession>
<organism evidence="2 3">
    <name type="scientific">Helicobacter acinonychis (strain Sheeba)</name>
    <dbReference type="NCBI Taxonomy" id="382638"/>
    <lineage>
        <taxon>Bacteria</taxon>
        <taxon>Pseudomonadati</taxon>
        <taxon>Campylobacterota</taxon>
        <taxon>Epsilonproteobacteria</taxon>
        <taxon>Campylobacterales</taxon>
        <taxon>Helicobacteraceae</taxon>
        <taxon>Helicobacter</taxon>
    </lineage>
</organism>
<keyword evidence="1" id="KW-1133">Transmembrane helix</keyword>
<keyword evidence="1" id="KW-0472">Membrane</keyword>
<feature type="transmembrane region" description="Helical" evidence="1">
    <location>
        <begin position="12"/>
        <end position="32"/>
    </location>
</feature>
<gene>
    <name evidence="2" type="ordered locus">Hac_1690</name>
</gene>
<dbReference type="HOGENOM" id="CLU_035715_2_0_7"/>
<dbReference type="RefSeq" id="WP_011578475.1">
    <property type="nucleotide sequence ID" value="NC_008229.1"/>
</dbReference>
<dbReference type="KEGG" id="hac:Hac_1690"/>
<sequence>MQIPKRAILKSFTLLMGVIVGLCLSGCIGYRANLAHFNTLYYEESPKQAYEFSKQFTKKKKNALLWDLQNGLSALYAGDYKTSLEVLDKAEDRFDKTQNAFLKGVSYVGATIINDNVRAYGGNIYESVLINYYKAIDYMLLNDSANARVQFNRANERQRRAKEFYYKEVQKAIKEMDTSKKHNVNMERSREKVGELLSNTYSNLDKYHAYQGLINPAVSYLSGLFYALDGDKNKGLGYLNEAYGITQSSFVAKDLLYFKNPNKSHFTWIIIEDGKEPQKSEFKIDVPIVMIDSVYNASLAFPKLEKGEAFYRNFTLEEKNKTTPFETLSLIDAVVASEFRKQLPYIITRAILSATLKVGLQAIANYYLGFFGGLITSLYSGISTFADTRNTSIFAHKFYVMRIDNKAFEHYKVKADSTEAFSFSLKPCKKSLESPEVIDAKELLSGFVAAPKVFCSNRHNILYVRSFKNGFILKQLE</sequence>